<name>A0A1G2EQH7_9BACT</name>
<dbReference type="Proteomes" id="UP000177740">
    <property type="component" value="Unassembled WGS sequence"/>
</dbReference>
<dbReference type="EMBL" id="MHMM01000005">
    <property type="protein sequence ID" value="OGZ27600.1"/>
    <property type="molecule type" value="Genomic_DNA"/>
</dbReference>
<evidence type="ECO:0000313" key="2">
    <source>
        <dbReference type="EMBL" id="OGZ27600.1"/>
    </source>
</evidence>
<comment type="caution">
    <text evidence="2">The sequence shown here is derived from an EMBL/GenBank/DDBJ whole genome shotgun (WGS) entry which is preliminary data.</text>
</comment>
<dbReference type="Pfam" id="PF13649">
    <property type="entry name" value="Methyltransf_25"/>
    <property type="match status" value="1"/>
</dbReference>
<dbReference type="SUPFAM" id="SSF53335">
    <property type="entry name" value="S-adenosyl-L-methionine-dependent methyltransferases"/>
    <property type="match status" value="1"/>
</dbReference>
<evidence type="ECO:0000313" key="3">
    <source>
        <dbReference type="Proteomes" id="UP000177740"/>
    </source>
</evidence>
<feature type="domain" description="Methyltransferase" evidence="1">
    <location>
        <begin position="49"/>
        <end position="145"/>
    </location>
</feature>
<dbReference type="STRING" id="1801677.A2365_01900"/>
<proteinExistence type="predicted"/>
<organism evidence="2 3">
    <name type="scientific">Candidatus Nealsonbacteria bacterium RIFOXYB1_FULL_40_15</name>
    <dbReference type="NCBI Taxonomy" id="1801677"/>
    <lineage>
        <taxon>Bacteria</taxon>
        <taxon>Candidatus Nealsoniibacteriota</taxon>
    </lineage>
</organism>
<dbReference type="InterPro" id="IPR029063">
    <property type="entry name" value="SAM-dependent_MTases_sf"/>
</dbReference>
<reference evidence="2 3" key="1">
    <citation type="journal article" date="2016" name="Nat. Commun.">
        <title>Thousands of microbial genomes shed light on interconnected biogeochemical processes in an aquifer system.</title>
        <authorList>
            <person name="Anantharaman K."/>
            <person name="Brown C.T."/>
            <person name="Hug L.A."/>
            <person name="Sharon I."/>
            <person name="Castelle C.J."/>
            <person name="Probst A.J."/>
            <person name="Thomas B.C."/>
            <person name="Singh A."/>
            <person name="Wilkins M.J."/>
            <person name="Karaoz U."/>
            <person name="Brodie E.L."/>
            <person name="Williams K.H."/>
            <person name="Hubbard S.S."/>
            <person name="Banfield J.F."/>
        </authorList>
    </citation>
    <scope>NUCLEOTIDE SEQUENCE [LARGE SCALE GENOMIC DNA]</scope>
</reference>
<dbReference type="Gene3D" id="3.40.50.150">
    <property type="entry name" value="Vaccinia Virus protein VP39"/>
    <property type="match status" value="1"/>
</dbReference>
<dbReference type="InterPro" id="IPR041698">
    <property type="entry name" value="Methyltransf_25"/>
</dbReference>
<accession>A0A1G2EQH7</accession>
<protein>
    <recommendedName>
        <fullName evidence="1">Methyltransferase domain-containing protein</fullName>
    </recommendedName>
</protein>
<sequence length="253" mass="29601">MEKDLKKLVIEEFSGVNAQLQYVKKAEEGLWISEQHFIKKYFIQKGARVLDIGCGTGRTTIPLHKMGFNVIGIDLVSAMIENAKKIAHSKNLNMDYRIGDATNLNFQDNSFDYALFSNQGWTQIPGSKNRLCVLNEAWRVLKDGGIFIFTAHPRVWVGKYCFFWLWQWVRFYILKPLGFNIAELDFGDRFFSRESSDTQKTYKTKQYIHISSVRETKREIEKTKFKILEINGLFQISKEDVRKHPSVFYICQK</sequence>
<dbReference type="AlphaFoldDB" id="A0A1G2EQH7"/>
<evidence type="ECO:0000259" key="1">
    <source>
        <dbReference type="Pfam" id="PF13649"/>
    </source>
</evidence>
<dbReference type="PANTHER" id="PTHR43591">
    <property type="entry name" value="METHYLTRANSFERASE"/>
    <property type="match status" value="1"/>
</dbReference>
<gene>
    <name evidence="2" type="ORF">A2365_01900</name>
</gene>
<dbReference type="CDD" id="cd02440">
    <property type="entry name" value="AdoMet_MTases"/>
    <property type="match status" value="1"/>
</dbReference>